<dbReference type="AlphaFoldDB" id="A0A6N7L1H1"/>
<dbReference type="Pfam" id="PF13091">
    <property type="entry name" value="PLDc_2"/>
    <property type="match status" value="1"/>
</dbReference>
<dbReference type="PROSITE" id="PS50035">
    <property type="entry name" value="PLD"/>
    <property type="match status" value="2"/>
</dbReference>
<evidence type="ECO:0000259" key="2">
    <source>
        <dbReference type="PROSITE" id="PS50035"/>
    </source>
</evidence>
<keyword evidence="1" id="KW-0732">Signal</keyword>
<name>A0A6N7L1H1_9ACTN</name>
<protein>
    <submittedName>
        <fullName evidence="3">Phospholipase</fullName>
    </submittedName>
</protein>
<feature type="chain" id="PRO_5026685904" evidence="1">
    <location>
        <begin position="40"/>
        <end position="560"/>
    </location>
</feature>
<dbReference type="GO" id="GO:0030572">
    <property type="term" value="F:phosphatidyltransferase activity"/>
    <property type="evidence" value="ECO:0007669"/>
    <property type="project" value="UniProtKB-ARBA"/>
</dbReference>
<dbReference type="PANTHER" id="PTHR21248:SF22">
    <property type="entry name" value="PHOSPHOLIPASE D"/>
    <property type="match status" value="1"/>
</dbReference>
<dbReference type="CDD" id="cd09108">
    <property type="entry name" value="PLDc_PMFPLD_like_1"/>
    <property type="match status" value="1"/>
</dbReference>
<sequence length="560" mass="59241">MKDSYVLDHQSRSSGRRLAGSALALVAAVGALPVAPAFADPAPVPAPGPVVEADGTPHLDAVEQTLRQVSPGLEGTVWQRTAGNRLDAPAGDPGRWLLQTPGCWGDPSCTERTGTRHLLDKMRENISRATRTVDISTLAPFPDGAFHDAIVDGLKASVAAGNTPHVRILAGAAPLLNITAVPSKYRDELVAKLGDSAGSVTVEVASMTTAKTAFSWNHSKLLVVDGQSVITGGINNWKGDYLDTAHPVTDVDLALNGPAAASAGAYLDTLWDWTCRNTGTFSAAWFASSHGATCTPDLEKRLNPPADRAPRTGGLPVIAVGGLGVGIRNTDHASAYRPGPLPGADFRCGPIRLHDNTNGDRDYETVNPEENALRALIASANSRIDISQQDVTGTCPPLPRYDVRLFDLLATKLADGVKVRIVVSDPGNRGTVGSGGYSQIKSLNEISDTLASRLTARLGDPAKAKAAMCHNLQLAPYRAAPTSTWADGHPYALHHKLVSVDGSAFFIGSKNLYPAWLQDFGYVVEDRTAAAQLNDQLLAPQWQYSQAAATFDYSRGLCQG</sequence>
<evidence type="ECO:0000313" key="3">
    <source>
        <dbReference type="EMBL" id="MQS16679.1"/>
    </source>
</evidence>
<organism evidence="3 4">
    <name type="scientific">Streptomyces kaniharaensis</name>
    <dbReference type="NCBI Taxonomy" id="212423"/>
    <lineage>
        <taxon>Bacteria</taxon>
        <taxon>Bacillati</taxon>
        <taxon>Actinomycetota</taxon>
        <taxon>Actinomycetes</taxon>
        <taxon>Kitasatosporales</taxon>
        <taxon>Streptomycetaceae</taxon>
        <taxon>Streptomyces</taxon>
    </lineage>
</organism>
<feature type="signal peptide" evidence="1">
    <location>
        <begin position="1"/>
        <end position="39"/>
    </location>
</feature>
<dbReference type="InterPro" id="IPR001736">
    <property type="entry name" value="PLipase_D/transphosphatidylase"/>
</dbReference>
<accession>A0A6N7L1H1</accession>
<dbReference type="OrthoDB" id="7374490at2"/>
<dbReference type="InterPro" id="IPR025202">
    <property type="entry name" value="PLD-like_dom"/>
</dbReference>
<proteinExistence type="predicted"/>
<dbReference type="EMBL" id="WBOF01000003">
    <property type="protein sequence ID" value="MQS16679.1"/>
    <property type="molecule type" value="Genomic_DNA"/>
</dbReference>
<gene>
    <name evidence="3" type="ORF">F7Q99_31950</name>
</gene>
<dbReference type="SMART" id="SM00155">
    <property type="entry name" value="PLDc"/>
    <property type="match status" value="2"/>
</dbReference>
<dbReference type="GO" id="GO:0032049">
    <property type="term" value="P:cardiolipin biosynthetic process"/>
    <property type="evidence" value="ECO:0007669"/>
    <property type="project" value="UniProtKB-ARBA"/>
</dbReference>
<dbReference type="Proteomes" id="UP000450000">
    <property type="component" value="Unassembled WGS sequence"/>
</dbReference>
<feature type="domain" description="PLD phosphodiesterase" evidence="2">
    <location>
        <begin position="213"/>
        <end position="235"/>
    </location>
</feature>
<feature type="domain" description="PLD phosphodiesterase" evidence="2">
    <location>
        <begin position="489"/>
        <end position="516"/>
    </location>
</feature>
<evidence type="ECO:0000256" key="1">
    <source>
        <dbReference type="SAM" id="SignalP"/>
    </source>
</evidence>
<dbReference type="Gene3D" id="3.30.870.10">
    <property type="entry name" value="Endonuclease Chain A"/>
    <property type="match status" value="2"/>
</dbReference>
<keyword evidence="4" id="KW-1185">Reference proteome</keyword>
<comment type="caution">
    <text evidence="3">The sequence shown here is derived from an EMBL/GenBank/DDBJ whole genome shotgun (WGS) entry which is preliminary data.</text>
</comment>
<evidence type="ECO:0000313" key="4">
    <source>
        <dbReference type="Proteomes" id="UP000450000"/>
    </source>
</evidence>
<dbReference type="PANTHER" id="PTHR21248">
    <property type="entry name" value="CARDIOLIPIN SYNTHASE"/>
    <property type="match status" value="1"/>
</dbReference>
<reference evidence="3 4" key="1">
    <citation type="submission" date="2019-09" db="EMBL/GenBank/DDBJ databases">
        <title>Genome Sequences of Streptomyces kaniharaensis ATCC 21070.</title>
        <authorList>
            <person name="Zhu W."/>
            <person name="De Crecy-Lagard V."/>
            <person name="Richards N.G."/>
        </authorList>
    </citation>
    <scope>NUCLEOTIDE SEQUENCE [LARGE SCALE GENOMIC DNA]</scope>
    <source>
        <strain evidence="3 4">SF-557</strain>
    </source>
</reference>
<dbReference type="SUPFAM" id="SSF56024">
    <property type="entry name" value="Phospholipase D/nuclease"/>
    <property type="match status" value="2"/>
</dbReference>